<comment type="caution">
    <text evidence="3">The sequence shown here is derived from an EMBL/GenBank/DDBJ whole genome shotgun (WGS) entry which is preliminary data.</text>
</comment>
<feature type="region of interest" description="Disordered" evidence="1">
    <location>
        <begin position="1"/>
        <end position="58"/>
    </location>
</feature>
<keyword evidence="2" id="KW-0472">Membrane</keyword>
<evidence type="ECO:0000313" key="3">
    <source>
        <dbReference type="EMBL" id="MFB9075674.1"/>
    </source>
</evidence>
<keyword evidence="2" id="KW-1133">Transmembrane helix</keyword>
<dbReference type="Proteomes" id="UP001589575">
    <property type="component" value="Unassembled WGS sequence"/>
</dbReference>
<evidence type="ECO:0000256" key="2">
    <source>
        <dbReference type="SAM" id="Phobius"/>
    </source>
</evidence>
<gene>
    <name evidence="3" type="ORF">ACFFX0_32720</name>
</gene>
<keyword evidence="4" id="KW-1185">Reference proteome</keyword>
<evidence type="ECO:0000313" key="4">
    <source>
        <dbReference type="Proteomes" id="UP001589575"/>
    </source>
</evidence>
<sequence>MLRGRCRLPRTSTTGGPSGGWRGCADSGGAASPRPRHRHWESTEAALSRPPGASRWPDRQRCRIPRSSAHSCLLAATGGRCGGDWPLCGLGRVGCDAFSGRAGEEVGLLGSHVCQFRGVGVALDLSQLGVCDSLVLIRQPSPGLFLSLGMYLVLLCFGSISVSQG</sequence>
<evidence type="ECO:0000256" key="1">
    <source>
        <dbReference type="SAM" id="MobiDB-lite"/>
    </source>
</evidence>
<reference evidence="3 4" key="1">
    <citation type="submission" date="2024-09" db="EMBL/GenBank/DDBJ databases">
        <authorList>
            <person name="Sun Q."/>
            <person name="Mori K."/>
        </authorList>
    </citation>
    <scope>NUCLEOTIDE SEQUENCE [LARGE SCALE GENOMIC DNA]</scope>
    <source>
        <strain evidence="3 4">CCM 7609</strain>
    </source>
</reference>
<keyword evidence="2" id="KW-0812">Transmembrane</keyword>
<dbReference type="EMBL" id="JBHMFI010000023">
    <property type="protein sequence ID" value="MFB9075674.1"/>
    <property type="molecule type" value="Genomic_DNA"/>
</dbReference>
<protein>
    <submittedName>
        <fullName evidence="3">Uncharacterized protein</fullName>
    </submittedName>
</protein>
<feature type="transmembrane region" description="Helical" evidence="2">
    <location>
        <begin position="143"/>
        <end position="162"/>
    </location>
</feature>
<organism evidence="3 4">
    <name type="scientific">Citricoccus parietis</name>
    <dbReference type="NCBI Taxonomy" id="592307"/>
    <lineage>
        <taxon>Bacteria</taxon>
        <taxon>Bacillati</taxon>
        <taxon>Actinomycetota</taxon>
        <taxon>Actinomycetes</taxon>
        <taxon>Micrococcales</taxon>
        <taxon>Micrococcaceae</taxon>
        <taxon>Citricoccus</taxon>
    </lineage>
</organism>
<proteinExistence type="predicted"/>
<name>A0ABV5G9P3_9MICC</name>
<accession>A0ABV5G9P3</accession>